<dbReference type="AlphaFoldDB" id="A0A2M9HHW0"/>
<reference evidence="3" key="1">
    <citation type="submission" date="2017-10" db="EMBL/GenBank/DDBJ databases">
        <title>Draft genome sequences of strains TRE 1, TRE 9, TRE H and TRI 7, isolated from tamarins, belonging to four potential novel Bifidobacterium species.</title>
        <authorList>
            <person name="Mattarelli P."/>
            <person name="Modesto M."/>
            <person name="Puglisi E."/>
            <person name="Morelli L."/>
            <person name="Bonetti A."/>
            <person name="Spezio C."/>
            <person name="Sandri C."/>
        </authorList>
    </citation>
    <scope>NUCLEOTIDE SEQUENCE [LARGE SCALE GENOMIC DNA]</scope>
    <source>
        <strain evidence="3">TREH</strain>
    </source>
</reference>
<protein>
    <submittedName>
        <fullName evidence="2">Uncharacterized protein</fullName>
    </submittedName>
</protein>
<keyword evidence="1" id="KW-0812">Transmembrane</keyword>
<gene>
    <name evidence="2" type="ORF">CSQ86_09555</name>
</gene>
<comment type="caution">
    <text evidence="2">The sequence shown here is derived from an EMBL/GenBank/DDBJ whole genome shotgun (WGS) entry which is preliminary data.</text>
</comment>
<dbReference type="Proteomes" id="UP000229239">
    <property type="component" value="Unassembled WGS sequence"/>
</dbReference>
<name>A0A2M9HHW0_9BIFI</name>
<accession>A0A2M9HHW0</accession>
<dbReference type="EMBL" id="PEBJ01000008">
    <property type="protein sequence ID" value="PJM76404.1"/>
    <property type="molecule type" value="Genomic_DNA"/>
</dbReference>
<keyword evidence="3" id="KW-1185">Reference proteome</keyword>
<keyword evidence="1" id="KW-0472">Membrane</keyword>
<evidence type="ECO:0000313" key="3">
    <source>
        <dbReference type="Proteomes" id="UP000229239"/>
    </source>
</evidence>
<organism evidence="2 3">
    <name type="scientific">Bifidobacterium felsineum</name>
    <dbReference type="NCBI Taxonomy" id="2045440"/>
    <lineage>
        <taxon>Bacteria</taxon>
        <taxon>Bacillati</taxon>
        <taxon>Actinomycetota</taxon>
        <taxon>Actinomycetes</taxon>
        <taxon>Bifidobacteriales</taxon>
        <taxon>Bifidobacteriaceae</taxon>
        <taxon>Bifidobacterium</taxon>
    </lineage>
</organism>
<sequence length="61" mass="7367">MLQAYSTQTDKHFFGFFEHILHIKSIMVILLPINYKHNVALPRHMRYVYIICIMCNKKEVQ</sequence>
<keyword evidence="1" id="KW-1133">Transmembrane helix</keyword>
<evidence type="ECO:0000256" key="1">
    <source>
        <dbReference type="SAM" id="Phobius"/>
    </source>
</evidence>
<evidence type="ECO:0000313" key="2">
    <source>
        <dbReference type="EMBL" id="PJM76404.1"/>
    </source>
</evidence>
<feature type="transmembrane region" description="Helical" evidence="1">
    <location>
        <begin position="12"/>
        <end position="35"/>
    </location>
</feature>
<proteinExistence type="predicted"/>